<evidence type="ECO:0000256" key="3">
    <source>
        <dbReference type="ARBA" id="ARBA00022676"/>
    </source>
</evidence>
<sequence length="359" mass="39925">MPLPYEPRLELSVVVPIYNEEGTVAPFLTALARQQGIRLEVILSDGASSDRSIQVAQQLRAGLPFPLTIVEGTKGRGGQLNRGADAARAETLLFLHIDSSFVDLLALRKGVDSLGEALRAGERVAGRFALRFDFPGAVPLPYRFYGAKAALDRPGCTHGDQGFLIRRDFFAQIGPYDTARPLMEDTFLAERVRREGRWILLPADITTSPRRFLSEGLLPRQTINAILMNLAHTGQLSLVRCLQTSYRSQDATAKLRLAPFLVPLHQAMDDLEPGQRRQLWRRTGAYVRGNAWQIAFFFDVLTGGIRQAGRGGRFLDLYDRFLGRLIDNKAGDLGAALLTWLWFRMTFLAASRSSEPGRG</sequence>
<dbReference type="PANTHER" id="PTHR43646:SF2">
    <property type="entry name" value="GLYCOSYLTRANSFERASE 2-LIKE DOMAIN-CONTAINING PROTEIN"/>
    <property type="match status" value="1"/>
</dbReference>
<dbReference type="EMBL" id="JAEMHK010000003">
    <property type="protein sequence ID" value="MBJ6799643.1"/>
    <property type="molecule type" value="Genomic_DNA"/>
</dbReference>
<dbReference type="Gene3D" id="3.90.550.10">
    <property type="entry name" value="Spore Coat Polysaccharide Biosynthesis Protein SpsA, Chain A"/>
    <property type="match status" value="1"/>
</dbReference>
<dbReference type="Proteomes" id="UP000641025">
    <property type="component" value="Unassembled WGS sequence"/>
</dbReference>
<keyword evidence="8" id="KW-1185">Reference proteome</keyword>
<accession>A0ABS0YP31</accession>
<keyword evidence="2" id="KW-1003">Cell membrane</keyword>
<dbReference type="PANTHER" id="PTHR43646">
    <property type="entry name" value="GLYCOSYLTRANSFERASE"/>
    <property type="match status" value="1"/>
</dbReference>
<evidence type="ECO:0000256" key="1">
    <source>
        <dbReference type="ARBA" id="ARBA00004236"/>
    </source>
</evidence>
<evidence type="ECO:0000256" key="2">
    <source>
        <dbReference type="ARBA" id="ARBA00022475"/>
    </source>
</evidence>
<evidence type="ECO:0000256" key="5">
    <source>
        <dbReference type="ARBA" id="ARBA00023136"/>
    </source>
</evidence>
<comment type="caution">
    <text evidence="7">The sequence shown here is derived from an EMBL/GenBank/DDBJ whole genome shotgun (WGS) entry which is preliminary data.</text>
</comment>
<evidence type="ECO:0000259" key="6">
    <source>
        <dbReference type="Pfam" id="PF00535"/>
    </source>
</evidence>
<feature type="domain" description="Glycosyltransferase 2-like" evidence="6">
    <location>
        <begin position="12"/>
        <end position="113"/>
    </location>
</feature>
<dbReference type="InterPro" id="IPR026461">
    <property type="entry name" value="Trfase_2_rSAM/seldom_assoc"/>
</dbReference>
<dbReference type="InterPro" id="IPR029044">
    <property type="entry name" value="Nucleotide-diphossugar_trans"/>
</dbReference>
<dbReference type="SUPFAM" id="SSF53448">
    <property type="entry name" value="Nucleotide-diphospho-sugar transferases"/>
    <property type="match status" value="1"/>
</dbReference>
<evidence type="ECO:0000313" key="8">
    <source>
        <dbReference type="Proteomes" id="UP000641025"/>
    </source>
</evidence>
<keyword evidence="3" id="KW-0328">Glycosyltransferase</keyword>
<proteinExistence type="predicted"/>
<dbReference type="InterPro" id="IPR001173">
    <property type="entry name" value="Glyco_trans_2-like"/>
</dbReference>
<gene>
    <name evidence="7" type="ORF">JFN90_05780</name>
</gene>
<protein>
    <submittedName>
        <fullName evidence="7">TIGR04283 family arsenosugar biosynthesis glycosyltransferase</fullName>
    </submittedName>
</protein>
<evidence type="ECO:0000256" key="4">
    <source>
        <dbReference type="ARBA" id="ARBA00022679"/>
    </source>
</evidence>
<keyword evidence="5" id="KW-0472">Membrane</keyword>
<dbReference type="Pfam" id="PF00535">
    <property type="entry name" value="Glycos_transf_2"/>
    <property type="match status" value="1"/>
</dbReference>
<comment type="subcellular location">
    <subcellularLocation>
        <location evidence="1">Cell membrane</location>
    </subcellularLocation>
</comment>
<dbReference type="NCBIfam" id="TIGR04283">
    <property type="entry name" value="glyco_like_mftF"/>
    <property type="match status" value="1"/>
</dbReference>
<name>A0ABS0YP31_9BACT</name>
<organism evidence="7 8">
    <name type="scientific">Geomonas propionica</name>
    <dbReference type="NCBI Taxonomy" id="2798582"/>
    <lineage>
        <taxon>Bacteria</taxon>
        <taxon>Pseudomonadati</taxon>
        <taxon>Thermodesulfobacteriota</taxon>
        <taxon>Desulfuromonadia</taxon>
        <taxon>Geobacterales</taxon>
        <taxon>Geobacteraceae</taxon>
        <taxon>Geomonas</taxon>
    </lineage>
</organism>
<keyword evidence="4" id="KW-0808">Transferase</keyword>
<reference evidence="7 8" key="1">
    <citation type="submission" date="2020-12" db="EMBL/GenBank/DDBJ databases">
        <title>Geomonas sp. Red259, isolated from paddy soil.</title>
        <authorList>
            <person name="Xu Z."/>
            <person name="Zhang Z."/>
            <person name="Masuda Y."/>
            <person name="Itoh H."/>
            <person name="Senoo K."/>
        </authorList>
    </citation>
    <scope>NUCLEOTIDE SEQUENCE [LARGE SCALE GENOMIC DNA]</scope>
    <source>
        <strain evidence="7 8">Red259</strain>
    </source>
</reference>
<evidence type="ECO:0000313" key="7">
    <source>
        <dbReference type="EMBL" id="MBJ6799643.1"/>
    </source>
</evidence>